<gene>
    <name evidence="1" type="ORF">LG632_21445</name>
</gene>
<accession>A0ABS8BBE2</accession>
<keyword evidence="2" id="KW-1185">Reference proteome</keyword>
<evidence type="ECO:0000313" key="2">
    <source>
        <dbReference type="Proteomes" id="UP001199054"/>
    </source>
</evidence>
<organism evidence="1 2">
    <name type="scientific">Streptomyces antimicrobicus</name>
    <dbReference type="NCBI Taxonomy" id="2883108"/>
    <lineage>
        <taxon>Bacteria</taxon>
        <taxon>Bacillati</taxon>
        <taxon>Actinomycetota</taxon>
        <taxon>Actinomycetes</taxon>
        <taxon>Kitasatosporales</taxon>
        <taxon>Streptomycetaceae</taxon>
        <taxon>Streptomyces</taxon>
    </lineage>
</organism>
<dbReference type="EMBL" id="JAJAUY010000096">
    <property type="protein sequence ID" value="MCB5181934.1"/>
    <property type="molecule type" value="Genomic_DNA"/>
</dbReference>
<protein>
    <recommendedName>
        <fullName evidence="3">CENP-V/GFA domain-containing protein</fullName>
    </recommendedName>
</protein>
<name>A0ABS8BBE2_9ACTN</name>
<dbReference type="Proteomes" id="UP001199054">
    <property type="component" value="Unassembled WGS sequence"/>
</dbReference>
<dbReference type="RefSeq" id="WP_226729036.1">
    <property type="nucleotide sequence ID" value="NZ_JAJAUY010000096.1"/>
</dbReference>
<evidence type="ECO:0008006" key="3">
    <source>
        <dbReference type="Google" id="ProtNLM"/>
    </source>
</evidence>
<proteinExistence type="predicted"/>
<sequence>MGDHVHIRLKDGMEVSAAGELVETYHCPCGSTWTKIYPVEGREPYTVQGP</sequence>
<reference evidence="1 2" key="1">
    <citation type="submission" date="2021-10" db="EMBL/GenBank/DDBJ databases">
        <title>Streptomyces sp. strain SMC 277, a novel streptomycete isolated from soil.</title>
        <authorList>
            <person name="Chanama M."/>
        </authorList>
    </citation>
    <scope>NUCLEOTIDE SEQUENCE [LARGE SCALE GENOMIC DNA]</scope>
    <source>
        <strain evidence="1 2">SMC 277</strain>
    </source>
</reference>
<comment type="caution">
    <text evidence="1">The sequence shown here is derived from an EMBL/GenBank/DDBJ whole genome shotgun (WGS) entry which is preliminary data.</text>
</comment>
<evidence type="ECO:0000313" key="1">
    <source>
        <dbReference type="EMBL" id="MCB5181934.1"/>
    </source>
</evidence>